<accession>A0ABN8I0Y5</accession>
<gene>
    <name evidence="2" type="ORF">IPOD504_LOCUS5196</name>
</gene>
<organism evidence="2 3">
    <name type="scientific">Iphiclides podalirius</name>
    <name type="common">scarce swallowtail</name>
    <dbReference type="NCBI Taxonomy" id="110791"/>
    <lineage>
        <taxon>Eukaryota</taxon>
        <taxon>Metazoa</taxon>
        <taxon>Ecdysozoa</taxon>
        <taxon>Arthropoda</taxon>
        <taxon>Hexapoda</taxon>
        <taxon>Insecta</taxon>
        <taxon>Pterygota</taxon>
        <taxon>Neoptera</taxon>
        <taxon>Endopterygota</taxon>
        <taxon>Lepidoptera</taxon>
        <taxon>Glossata</taxon>
        <taxon>Ditrysia</taxon>
        <taxon>Papilionoidea</taxon>
        <taxon>Papilionidae</taxon>
        <taxon>Papilioninae</taxon>
        <taxon>Iphiclides</taxon>
    </lineage>
</organism>
<feature type="region of interest" description="Disordered" evidence="1">
    <location>
        <begin position="1"/>
        <end position="85"/>
    </location>
</feature>
<protein>
    <submittedName>
        <fullName evidence="2">Uncharacterized protein</fullName>
    </submittedName>
</protein>
<evidence type="ECO:0000256" key="1">
    <source>
        <dbReference type="SAM" id="MobiDB-lite"/>
    </source>
</evidence>
<proteinExistence type="predicted"/>
<name>A0ABN8I0Y5_9NEOP</name>
<keyword evidence="3" id="KW-1185">Reference proteome</keyword>
<reference evidence="2" key="1">
    <citation type="submission" date="2022-03" db="EMBL/GenBank/DDBJ databases">
        <authorList>
            <person name="Martin H S."/>
        </authorList>
    </citation>
    <scope>NUCLEOTIDE SEQUENCE</scope>
</reference>
<feature type="compositionally biased region" description="Basic and acidic residues" evidence="1">
    <location>
        <begin position="31"/>
        <end position="40"/>
    </location>
</feature>
<evidence type="ECO:0000313" key="2">
    <source>
        <dbReference type="EMBL" id="CAH2045712.1"/>
    </source>
</evidence>
<dbReference type="Proteomes" id="UP000837857">
    <property type="component" value="Chromosome 16"/>
</dbReference>
<feature type="compositionally biased region" description="Polar residues" evidence="1">
    <location>
        <begin position="75"/>
        <end position="85"/>
    </location>
</feature>
<evidence type="ECO:0000313" key="3">
    <source>
        <dbReference type="Proteomes" id="UP000837857"/>
    </source>
</evidence>
<feature type="non-terminal residue" evidence="2">
    <location>
        <position position="85"/>
    </location>
</feature>
<dbReference type="EMBL" id="OW152828">
    <property type="protein sequence ID" value="CAH2045712.1"/>
    <property type="molecule type" value="Genomic_DNA"/>
</dbReference>
<sequence length="85" mass="9449">MPGRDWRSSSDQCGAIRGEQTTYSGHNGDANNRDYGKVDVGRPGFVQLTANDDTARAQRRGARNSAISHDPVQYKQPQRNSRNTE</sequence>